<organism evidence="3 4">
    <name type="scientific">Cyanidioschyzon merolae (strain NIES-3377 / 10D)</name>
    <name type="common">Unicellular red alga</name>
    <dbReference type="NCBI Taxonomy" id="280699"/>
    <lineage>
        <taxon>Eukaryota</taxon>
        <taxon>Rhodophyta</taxon>
        <taxon>Bangiophyceae</taxon>
        <taxon>Cyanidiales</taxon>
        <taxon>Cyanidiaceae</taxon>
        <taxon>Cyanidioschyzon</taxon>
    </lineage>
</organism>
<proteinExistence type="predicted"/>
<dbReference type="HOGENOM" id="CLU_704698_0_0_1"/>
<dbReference type="EMBL" id="AP006501">
    <property type="protein sequence ID" value="BAM82817.1"/>
    <property type="molecule type" value="Genomic_DNA"/>
</dbReference>
<keyword evidence="2" id="KW-0812">Transmembrane</keyword>
<feature type="compositionally biased region" description="Basic and acidic residues" evidence="1">
    <location>
        <begin position="314"/>
        <end position="342"/>
    </location>
</feature>
<feature type="transmembrane region" description="Helical" evidence="2">
    <location>
        <begin position="166"/>
        <end position="182"/>
    </location>
</feature>
<dbReference type="Proteomes" id="UP000007014">
    <property type="component" value="Chromosome 19"/>
</dbReference>
<evidence type="ECO:0000313" key="3">
    <source>
        <dbReference type="EMBL" id="BAM82817.1"/>
    </source>
</evidence>
<dbReference type="RefSeq" id="XP_005538853.1">
    <property type="nucleotide sequence ID" value="XM_005538796.1"/>
</dbReference>
<dbReference type="OrthoDB" id="10596934at2759"/>
<keyword evidence="2" id="KW-0472">Membrane</keyword>
<dbReference type="KEGG" id="cme:CYME_CMS203C"/>
<keyword evidence="4" id="KW-1185">Reference proteome</keyword>
<feature type="transmembrane region" description="Helical" evidence="2">
    <location>
        <begin position="86"/>
        <end position="107"/>
    </location>
</feature>
<gene>
    <name evidence="3" type="ORF">CYME_CMS203C</name>
</gene>
<feature type="region of interest" description="Disordered" evidence="1">
    <location>
        <begin position="235"/>
        <end position="392"/>
    </location>
</feature>
<sequence>MKMLCFLYTTPGGFCANTATDLFVSNCTGRRRHAPLARRCWNAHHRQPQATLLARLRLSANEGDFRHADQAPLEQSVTRPARLSKAVLALALGLFGATLGALSAYSAPKRLSMEGSNAALAVNLSSFRRRRSGVETVRLVAAKKSAPVENLTLYDPVGEQMARNRFIASIVVGVTVAALYLYSTERCKRDNEEEEKRIRAEVARLEKWKSEFVDAQQSNDVNDEDLLAALRERLQQQQKGGSTDIADPDQQKQNTSESDADNDDDNDIKLRRGDDSPSEHPDSDKRGGKHGPSMPPSTEQPRAGSGGAATLDRPGADRGRRSSRGRSMDSRSGRHSSSDDKNPNANDGRAGNDSQRDSTANWDLERERLRKLFNLDSGSSGTGSDDTRKGDR</sequence>
<dbReference type="Gramene" id="CMS203CT">
    <property type="protein sequence ID" value="CMS203CT"/>
    <property type="gene ID" value="CMS203C"/>
</dbReference>
<reference evidence="3 4" key="1">
    <citation type="journal article" date="2004" name="Nature">
        <title>Genome sequence of the ultrasmall unicellular red alga Cyanidioschyzon merolae 10D.</title>
        <authorList>
            <person name="Matsuzaki M."/>
            <person name="Misumi O."/>
            <person name="Shin-i T."/>
            <person name="Maruyama S."/>
            <person name="Takahara M."/>
            <person name="Miyagishima S."/>
            <person name="Mori T."/>
            <person name="Nishida K."/>
            <person name="Yagisawa F."/>
            <person name="Nishida K."/>
            <person name="Yoshida Y."/>
            <person name="Nishimura Y."/>
            <person name="Nakao S."/>
            <person name="Kobayashi T."/>
            <person name="Momoyama Y."/>
            <person name="Higashiyama T."/>
            <person name="Minoda A."/>
            <person name="Sano M."/>
            <person name="Nomoto H."/>
            <person name="Oishi K."/>
            <person name="Hayashi H."/>
            <person name="Ohta F."/>
            <person name="Nishizaka S."/>
            <person name="Haga S."/>
            <person name="Miura S."/>
            <person name="Morishita T."/>
            <person name="Kabeya Y."/>
            <person name="Terasawa K."/>
            <person name="Suzuki Y."/>
            <person name="Ishii Y."/>
            <person name="Asakawa S."/>
            <person name="Takano H."/>
            <person name="Ohta N."/>
            <person name="Kuroiwa H."/>
            <person name="Tanaka K."/>
            <person name="Shimizu N."/>
            <person name="Sugano S."/>
            <person name="Sato N."/>
            <person name="Nozaki H."/>
            <person name="Ogasawara N."/>
            <person name="Kohara Y."/>
            <person name="Kuroiwa T."/>
        </authorList>
    </citation>
    <scope>NUCLEOTIDE SEQUENCE [LARGE SCALE GENOMIC DNA]</scope>
    <source>
        <strain evidence="3 4">10D</strain>
    </source>
</reference>
<evidence type="ECO:0008006" key="5">
    <source>
        <dbReference type="Google" id="ProtNLM"/>
    </source>
</evidence>
<accession>M1VHI9</accession>
<dbReference type="GeneID" id="16997203"/>
<dbReference type="AlphaFoldDB" id="M1VHI9"/>
<evidence type="ECO:0000313" key="4">
    <source>
        <dbReference type="Proteomes" id="UP000007014"/>
    </source>
</evidence>
<evidence type="ECO:0000256" key="1">
    <source>
        <dbReference type="SAM" id="MobiDB-lite"/>
    </source>
</evidence>
<keyword evidence="2" id="KW-1133">Transmembrane helix</keyword>
<reference evidence="3 4" key="2">
    <citation type="journal article" date="2007" name="BMC Biol.">
        <title>A 100%-complete sequence reveals unusually simple genomic features in the hot-spring red alga Cyanidioschyzon merolae.</title>
        <authorList>
            <person name="Nozaki H."/>
            <person name="Takano H."/>
            <person name="Misumi O."/>
            <person name="Terasawa K."/>
            <person name="Matsuzaki M."/>
            <person name="Maruyama S."/>
            <person name="Nishida K."/>
            <person name="Yagisawa F."/>
            <person name="Yoshida Y."/>
            <person name="Fujiwara T."/>
            <person name="Takio S."/>
            <person name="Tamura K."/>
            <person name="Chung S.J."/>
            <person name="Nakamura S."/>
            <person name="Kuroiwa H."/>
            <person name="Tanaka K."/>
            <person name="Sato N."/>
            <person name="Kuroiwa T."/>
        </authorList>
    </citation>
    <scope>NUCLEOTIDE SEQUENCE [LARGE SCALE GENOMIC DNA]</scope>
    <source>
        <strain evidence="3 4">10D</strain>
    </source>
</reference>
<protein>
    <recommendedName>
        <fullName evidence="5">Transmembrane protein</fullName>
    </recommendedName>
</protein>
<feature type="compositionally biased region" description="Basic and acidic residues" evidence="1">
    <location>
        <begin position="267"/>
        <end position="286"/>
    </location>
</feature>
<name>M1VHI9_CYAM1</name>
<evidence type="ECO:0000256" key="2">
    <source>
        <dbReference type="SAM" id="Phobius"/>
    </source>
</evidence>